<protein>
    <submittedName>
        <fullName evidence="6">RpiR family transcriptional regulator</fullName>
    </submittedName>
</protein>
<dbReference type="PROSITE" id="PS51464">
    <property type="entry name" value="SIS"/>
    <property type="match status" value="1"/>
</dbReference>
<evidence type="ECO:0000259" key="4">
    <source>
        <dbReference type="PROSITE" id="PS51071"/>
    </source>
</evidence>
<dbReference type="GO" id="GO:0003700">
    <property type="term" value="F:DNA-binding transcription factor activity"/>
    <property type="evidence" value="ECO:0007669"/>
    <property type="project" value="InterPro"/>
</dbReference>
<feature type="domain" description="SIS" evidence="5">
    <location>
        <begin position="127"/>
        <end position="271"/>
    </location>
</feature>
<evidence type="ECO:0000313" key="6">
    <source>
        <dbReference type="EMBL" id="TCS81095.1"/>
    </source>
</evidence>
<dbReference type="InterPro" id="IPR009057">
    <property type="entry name" value="Homeodomain-like_sf"/>
</dbReference>
<dbReference type="Gene3D" id="3.40.50.10490">
    <property type="entry name" value="Glucose-6-phosphate isomerase like protein, domain 1"/>
    <property type="match status" value="1"/>
</dbReference>
<dbReference type="InterPro" id="IPR036388">
    <property type="entry name" value="WH-like_DNA-bd_sf"/>
</dbReference>
<dbReference type="GO" id="GO:1901135">
    <property type="term" value="P:carbohydrate derivative metabolic process"/>
    <property type="evidence" value="ECO:0007669"/>
    <property type="project" value="InterPro"/>
</dbReference>
<dbReference type="EMBL" id="SLZZ01000004">
    <property type="protein sequence ID" value="TCS81095.1"/>
    <property type="molecule type" value="Genomic_DNA"/>
</dbReference>
<accession>A0A4R3KDD1</accession>
<keyword evidence="1" id="KW-0805">Transcription regulation</keyword>
<gene>
    <name evidence="6" type="ORF">EDD59_10414</name>
</gene>
<dbReference type="AlphaFoldDB" id="A0A4R3KDD1"/>
<dbReference type="PROSITE" id="PS51071">
    <property type="entry name" value="HTH_RPIR"/>
    <property type="match status" value="1"/>
</dbReference>
<dbReference type="RefSeq" id="WP_132379171.1">
    <property type="nucleotide sequence ID" value="NZ_DAIRMY010000073.1"/>
</dbReference>
<dbReference type="Proteomes" id="UP000295726">
    <property type="component" value="Unassembled WGS sequence"/>
</dbReference>
<dbReference type="InterPro" id="IPR000281">
    <property type="entry name" value="HTH_RpiR"/>
</dbReference>
<dbReference type="GO" id="GO:0097367">
    <property type="term" value="F:carbohydrate derivative binding"/>
    <property type="evidence" value="ECO:0007669"/>
    <property type="project" value="InterPro"/>
</dbReference>
<dbReference type="Pfam" id="PF01380">
    <property type="entry name" value="SIS"/>
    <property type="match status" value="1"/>
</dbReference>
<reference evidence="6 7" key="1">
    <citation type="submission" date="2019-03" db="EMBL/GenBank/DDBJ databases">
        <title>Genomic Encyclopedia of Type Strains, Phase IV (KMG-IV): sequencing the most valuable type-strain genomes for metagenomic binning, comparative biology and taxonomic classification.</title>
        <authorList>
            <person name="Goeker M."/>
        </authorList>
    </citation>
    <scope>NUCLEOTIDE SEQUENCE [LARGE SCALE GENOMIC DNA]</scope>
    <source>
        <strain evidence="6 7">DSM 29489</strain>
    </source>
</reference>
<proteinExistence type="predicted"/>
<comment type="caution">
    <text evidence="6">The sequence shown here is derived from an EMBL/GenBank/DDBJ whole genome shotgun (WGS) entry which is preliminary data.</text>
</comment>
<keyword evidence="7" id="KW-1185">Reference proteome</keyword>
<dbReference type="PANTHER" id="PTHR30514">
    <property type="entry name" value="GLUCOKINASE"/>
    <property type="match status" value="1"/>
</dbReference>
<evidence type="ECO:0000313" key="7">
    <source>
        <dbReference type="Proteomes" id="UP000295726"/>
    </source>
</evidence>
<dbReference type="Pfam" id="PF01418">
    <property type="entry name" value="HTH_6"/>
    <property type="match status" value="1"/>
</dbReference>
<dbReference type="PANTHER" id="PTHR30514:SF1">
    <property type="entry name" value="HTH-TYPE TRANSCRIPTIONAL REGULATOR HEXR-RELATED"/>
    <property type="match status" value="1"/>
</dbReference>
<dbReference type="SUPFAM" id="SSF53697">
    <property type="entry name" value="SIS domain"/>
    <property type="match status" value="1"/>
</dbReference>
<sequence>MSSILIKIKSKYPQMNDAMKRIADYVLNNPNDVVFEKASTFAEKSNVSPASVSRFVKLVGYKSFNDFQLSFVAAQSRAEINDEDSLAYNGMKVGETTQEICQVIFSRSERVLNETLGILDTETMESIANYIDKAKRIVAIGVGRSKITTQALVSRLYRIGYNIVEYSDSHEIVNITSIMQPGDLLIACSNFGKSKSVVEGARRAKENGVTVVGITSVVDSPLANSADYLLLSAYDYASDKMGKLFEPSSENVAQLVLVDCLYMLVATKHEKENLNRYKRFSKEIVKEHVK</sequence>
<dbReference type="GO" id="GO:0003677">
    <property type="term" value="F:DNA binding"/>
    <property type="evidence" value="ECO:0007669"/>
    <property type="project" value="UniProtKB-KW"/>
</dbReference>
<feature type="domain" description="HTH rpiR-type" evidence="4">
    <location>
        <begin position="2"/>
        <end position="78"/>
    </location>
</feature>
<evidence type="ECO:0000259" key="5">
    <source>
        <dbReference type="PROSITE" id="PS51464"/>
    </source>
</evidence>
<dbReference type="InterPro" id="IPR001347">
    <property type="entry name" value="SIS_dom"/>
</dbReference>
<dbReference type="InterPro" id="IPR047640">
    <property type="entry name" value="RpiR-like"/>
</dbReference>
<dbReference type="OrthoDB" id="3684496at2"/>
<name>A0A4R3KDD1_9FIRM</name>
<dbReference type="InterPro" id="IPR035472">
    <property type="entry name" value="RpiR-like_SIS"/>
</dbReference>
<evidence type="ECO:0000256" key="1">
    <source>
        <dbReference type="ARBA" id="ARBA00023015"/>
    </source>
</evidence>
<evidence type="ECO:0000256" key="3">
    <source>
        <dbReference type="ARBA" id="ARBA00023163"/>
    </source>
</evidence>
<dbReference type="CDD" id="cd05013">
    <property type="entry name" value="SIS_RpiR"/>
    <property type="match status" value="1"/>
</dbReference>
<keyword evidence="2" id="KW-0238">DNA-binding</keyword>
<dbReference type="InterPro" id="IPR046348">
    <property type="entry name" value="SIS_dom_sf"/>
</dbReference>
<evidence type="ECO:0000256" key="2">
    <source>
        <dbReference type="ARBA" id="ARBA00023125"/>
    </source>
</evidence>
<dbReference type="Gene3D" id="1.10.10.10">
    <property type="entry name" value="Winged helix-like DNA-binding domain superfamily/Winged helix DNA-binding domain"/>
    <property type="match status" value="1"/>
</dbReference>
<dbReference type="SUPFAM" id="SSF46689">
    <property type="entry name" value="Homeodomain-like"/>
    <property type="match status" value="1"/>
</dbReference>
<keyword evidence="3" id="KW-0804">Transcription</keyword>
<organism evidence="6 7">
    <name type="scientific">Muricomes intestini</name>
    <dbReference type="NCBI Taxonomy" id="1796634"/>
    <lineage>
        <taxon>Bacteria</taxon>
        <taxon>Bacillati</taxon>
        <taxon>Bacillota</taxon>
        <taxon>Clostridia</taxon>
        <taxon>Lachnospirales</taxon>
        <taxon>Lachnospiraceae</taxon>
        <taxon>Muricomes</taxon>
    </lineage>
</organism>